<sequence>MVEINERLVWECKNKRVGRIEKPFDGPLGFPPLFPELSKQYLRRAMQYISHSDPTEMMARIERVRQGIEAESSMRLTRISGDLDKGKGHVFSYKEPSFTQLLQCQSEKAMALSGKMHATHEEEPDSSSLHASALSTPVLISTGFQLGPLSEGRVSGNLSQRKVVRKRPTAWKRKMNTTDRAVAEEQVGFEEVVVQGWGDSGDPMSIMDRISQTLTRPTGRL</sequence>
<proteinExistence type="predicted"/>
<name>A0ABQ7XNA6_BRANA</name>
<accession>A0ABQ7XNA6</accession>
<dbReference type="Proteomes" id="UP000824890">
    <property type="component" value="Unassembled WGS sequence"/>
</dbReference>
<evidence type="ECO:0000313" key="2">
    <source>
        <dbReference type="Proteomes" id="UP000824890"/>
    </source>
</evidence>
<comment type="caution">
    <text evidence="1">The sequence shown here is derived from an EMBL/GenBank/DDBJ whole genome shotgun (WGS) entry which is preliminary data.</text>
</comment>
<organism evidence="1 2">
    <name type="scientific">Brassica napus</name>
    <name type="common">Rape</name>
    <dbReference type="NCBI Taxonomy" id="3708"/>
    <lineage>
        <taxon>Eukaryota</taxon>
        <taxon>Viridiplantae</taxon>
        <taxon>Streptophyta</taxon>
        <taxon>Embryophyta</taxon>
        <taxon>Tracheophyta</taxon>
        <taxon>Spermatophyta</taxon>
        <taxon>Magnoliopsida</taxon>
        <taxon>eudicotyledons</taxon>
        <taxon>Gunneridae</taxon>
        <taxon>Pentapetalae</taxon>
        <taxon>rosids</taxon>
        <taxon>malvids</taxon>
        <taxon>Brassicales</taxon>
        <taxon>Brassicaceae</taxon>
        <taxon>Brassiceae</taxon>
        <taxon>Brassica</taxon>
    </lineage>
</organism>
<reference evidence="1 2" key="1">
    <citation type="submission" date="2021-05" db="EMBL/GenBank/DDBJ databases">
        <title>Genome Assembly of Synthetic Allotetraploid Brassica napus Reveals Homoeologous Exchanges between Subgenomes.</title>
        <authorList>
            <person name="Davis J.T."/>
        </authorList>
    </citation>
    <scope>NUCLEOTIDE SEQUENCE [LARGE SCALE GENOMIC DNA]</scope>
    <source>
        <strain evidence="2">cv. Da-Ae</strain>
        <tissue evidence="1">Seedling</tissue>
    </source>
</reference>
<protein>
    <submittedName>
        <fullName evidence="1">Uncharacterized protein</fullName>
    </submittedName>
</protein>
<evidence type="ECO:0000313" key="1">
    <source>
        <dbReference type="EMBL" id="KAH0857431.1"/>
    </source>
</evidence>
<gene>
    <name evidence="1" type="ORF">HID58_085692</name>
</gene>
<keyword evidence="2" id="KW-1185">Reference proteome</keyword>
<dbReference type="EMBL" id="JAGKQM010000019">
    <property type="protein sequence ID" value="KAH0857431.1"/>
    <property type="molecule type" value="Genomic_DNA"/>
</dbReference>